<evidence type="ECO:0000313" key="14">
    <source>
        <dbReference type="Proteomes" id="UP000010422"/>
    </source>
</evidence>
<dbReference type="FunCoup" id="L0PAR5">
    <property type="interactions" value="141"/>
</dbReference>
<feature type="transmembrane region" description="Helical" evidence="12">
    <location>
        <begin position="151"/>
        <end position="169"/>
    </location>
</feature>
<feature type="transmembrane region" description="Helical" evidence="12">
    <location>
        <begin position="359"/>
        <end position="385"/>
    </location>
</feature>
<dbReference type="AlphaFoldDB" id="L0PAR5"/>
<evidence type="ECO:0000256" key="12">
    <source>
        <dbReference type="RuleBase" id="RU363075"/>
    </source>
</evidence>
<keyword evidence="9 12" id="KW-0472">Membrane</keyword>
<dbReference type="STRING" id="1209962.L0PAR5"/>
<evidence type="ECO:0000256" key="1">
    <source>
        <dbReference type="ARBA" id="ARBA00004477"/>
    </source>
</evidence>
<feature type="transmembrane region" description="Helical" evidence="12">
    <location>
        <begin position="37"/>
        <end position="56"/>
    </location>
</feature>
<dbReference type="InParanoid" id="L0PAR5"/>
<feature type="transmembrane region" description="Helical" evidence="12">
    <location>
        <begin position="309"/>
        <end position="326"/>
    </location>
</feature>
<evidence type="ECO:0000256" key="7">
    <source>
        <dbReference type="ARBA" id="ARBA00022824"/>
    </source>
</evidence>
<comment type="subcellular location">
    <subcellularLocation>
        <location evidence="1 12">Endoplasmic reticulum membrane</location>
        <topology evidence="1 12">Multi-pass membrane protein</topology>
    </subcellularLocation>
</comment>
<evidence type="ECO:0000313" key="13">
    <source>
        <dbReference type="EMBL" id="CCJ29481.1"/>
    </source>
</evidence>
<dbReference type="Proteomes" id="UP000010422">
    <property type="component" value="Unassembled WGS sequence"/>
</dbReference>
<evidence type="ECO:0000256" key="6">
    <source>
        <dbReference type="ARBA" id="ARBA00022692"/>
    </source>
</evidence>
<keyword evidence="8 12" id="KW-1133">Transmembrane helix</keyword>
<sequence>MFKNSIILENCLSYFISDGFVKEMFQRCFSLLIKKHAYLDIIILWLVFMYILISPYTKIEERMNLHAVHDILSFGVTKGLKNFPEAIPRTFIGPLLISGFIFPVKCVLELFFGELKKPYLQILLRAALGVFNSLAIIMFRHKIIKCYGTIIGLWYGIFQLSQFHIMYYASRTLPNMFAFGVCTSIIGLFVLTFVSVIFRFEIILLTMTYALYYWVCNVVKIREIIKTCIFSAIIGLFFSIVVDSWFWQKYFLWPEGVAFYFNIIEGKSSNWGVSAWHIYFSTYIPKLLLNPLFLVLWGVSLFTRTKDTVNLLVPNIGFALIYSLVPHKEWRFIIYIIPSLTAISAIGAAHIYNKRHKSLMFMIMLLILIVVTIMTLCLSLIMSLISSLNYPGGFALHVIHNDFNLREGGLEKIYLDTYTRMTGATLFLQYNEKVIYDRTENPKLLSNSTFFETIDWVISDISLFQPKGNWEIKKYIKGYSGIGSRQSFNSNILTKLCPNIKIENKIQSFVYYRDEFRNFVQIK</sequence>
<evidence type="ECO:0000256" key="9">
    <source>
        <dbReference type="ARBA" id="ARBA00023136"/>
    </source>
</evidence>
<dbReference type="GO" id="GO:0005789">
    <property type="term" value="C:endoplasmic reticulum membrane"/>
    <property type="evidence" value="ECO:0007669"/>
    <property type="project" value="UniProtKB-SubCell"/>
</dbReference>
<feature type="transmembrane region" description="Helical" evidence="12">
    <location>
        <begin position="119"/>
        <end position="139"/>
    </location>
</feature>
<dbReference type="UniPathway" id="UPA00378"/>
<proteinExistence type="inferred from homology"/>
<comment type="function">
    <text evidence="10">Mannosyltransferase that operates in the biosynthetic pathway of dolichol-linked oligosaccharides, the glycan precursors employed in protein asparagine (N)-glycosylation. The assembly of dolichol-linked oligosaccharides begins on the cytosolic side of the endoplasmic reticulum membrane and finishes in its lumen. The sequential addition of sugars to dolichol pyrophosphate produces dolichol-linked oligosaccharides containing fourteen sugars, including two GlcNAcs, nine mannoses and three glucoses. Once assembled, the oligosaccharide is transferred from the lipid to nascent proteins by oligosaccharyltransferases. In the lumen of the endoplasmic reticulum, adds the eighth mannose residue in an alpha-1,6 linkage onto Man(7)GlcNAc(2)-PP-dolichol to produce Man(8)GlcNAc(2)-PP-dolichol.</text>
</comment>
<dbReference type="PANTHER" id="PTHR22760">
    <property type="entry name" value="GLYCOSYLTRANSFERASE"/>
    <property type="match status" value="1"/>
</dbReference>
<keyword evidence="5" id="KW-0808">Transferase</keyword>
<comment type="similarity">
    <text evidence="3 12">Belongs to the glycosyltransferase 22 family.</text>
</comment>
<dbReference type="VEuPathDB" id="FungiDB:PNEJI1_001552"/>
<feature type="transmembrane region" description="Helical" evidence="12">
    <location>
        <begin position="176"/>
        <end position="196"/>
    </location>
</feature>
<accession>L0PAR5</accession>
<evidence type="ECO:0000256" key="5">
    <source>
        <dbReference type="ARBA" id="ARBA00022679"/>
    </source>
</evidence>
<protein>
    <recommendedName>
        <fullName evidence="12">Mannosyltransferase</fullName>
        <ecNumber evidence="12">2.4.1.-</ecNumber>
    </recommendedName>
</protein>
<name>L0PAR5_PNEJI</name>
<dbReference type="EMBL" id="CAKM01000187">
    <property type="protein sequence ID" value="CCJ29481.1"/>
    <property type="molecule type" value="Genomic_DNA"/>
</dbReference>
<gene>
    <name evidence="13" type="ORF">PNEJI1_001552</name>
</gene>
<dbReference type="GO" id="GO:0052917">
    <property type="term" value="F:dol-P-Man:Man(7)GlcNAc(2)-PP-Dol alpha-1,6-mannosyltransferase activity"/>
    <property type="evidence" value="ECO:0007669"/>
    <property type="project" value="UniProtKB-EC"/>
</dbReference>
<evidence type="ECO:0000256" key="3">
    <source>
        <dbReference type="ARBA" id="ARBA00007063"/>
    </source>
</evidence>
<evidence type="ECO:0000256" key="2">
    <source>
        <dbReference type="ARBA" id="ARBA00004922"/>
    </source>
</evidence>
<evidence type="ECO:0000256" key="4">
    <source>
        <dbReference type="ARBA" id="ARBA00022676"/>
    </source>
</evidence>
<evidence type="ECO:0000256" key="11">
    <source>
        <dbReference type="ARBA" id="ARBA00048899"/>
    </source>
</evidence>
<dbReference type="GO" id="GO:0006487">
    <property type="term" value="P:protein N-linked glycosylation"/>
    <property type="evidence" value="ECO:0007669"/>
    <property type="project" value="TreeGrafter"/>
</dbReference>
<evidence type="ECO:0000256" key="10">
    <source>
        <dbReference type="ARBA" id="ARBA00044721"/>
    </source>
</evidence>
<dbReference type="Pfam" id="PF03901">
    <property type="entry name" value="Glyco_transf_22"/>
    <property type="match status" value="1"/>
</dbReference>
<reference evidence="13 14" key="1">
    <citation type="journal article" date="2012" name="MBio">
        <title>De novo assembly of the Pneumocystis jirovecii genome from a single bronchoalveolar lavage fluid specimen from a patient.</title>
        <authorList>
            <person name="Cisse O.H."/>
            <person name="Pagni M."/>
            <person name="Hauser P.M."/>
        </authorList>
    </citation>
    <scope>NUCLEOTIDE SEQUENCE [LARGE SCALE GENOMIC DNA]</scope>
    <source>
        <strain evidence="13 14">SE8</strain>
    </source>
</reference>
<dbReference type="EC" id="2.4.1.-" evidence="12"/>
<keyword evidence="7 12" id="KW-0256">Endoplasmic reticulum</keyword>
<organism evidence="14">
    <name type="scientific">Pneumocystis jirovecii</name>
    <name type="common">Human pneumocystis pneumonia agent</name>
    <dbReference type="NCBI Taxonomy" id="42068"/>
    <lineage>
        <taxon>Eukaryota</taxon>
        <taxon>Fungi</taxon>
        <taxon>Dikarya</taxon>
        <taxon>Ascomycota</taxon>
        <taxon>Taphrinomycotina</taxon>
        <taxon>Pneumocystomycetes</taxon>
        <taxon>Pneumocystaceae</taxon>
        <taxon>Pneumocystis</taxon>
    </lineage>
</organism>
<keyword evidence="6 12" id="KW-0812">Transmembrane</keyword>
<feature type="transmembrane region" description="Helical" evidence="12">
    <location>
        <begin position="276"/>
        <end position="297"/>
    </location>
</feature>
<feature type="transmembrane region" description="Helical" evidence="12">
    <location>
        <begin position="332"/>
        <end position="352"/>
    </location>
</feature>
<feature type="transmembrane region" description="Helical" evidence="12">
    <location>
        <begin position="91"/>
        <end position="112"/>
    </location>
</feature>
<comment type="pathway">
    <text evidence="2">Protein modification; protein glycosylation.</text>
</comment>
<keyword evidence="4 12" id="KW-0328">Glycosyltransferase</keyword>
<comment type="caution">
    <text evidence="13">The sequence shown here is derived from an EMBL/GenBank/DDBJ whole genome shotgun (WGS) entry which is preliminary data.</text>
</comment>
<dbReference type="PANTHER" id="PTHR22760:SF1">
    <property type="entry name" value="DOL-P-MAN:MAN(7)GLCNAC(2)-PP-DOL ALPHA-1,6-MANNOSYLTRANSFERASE"/>
    <property type="match status" value="1"/>
</dbReference>
<dbReference type="InterPro" id="IPR005599">
    <property type="entry name" value="GPI_mannosylTrfase"/>
</dbReference>
<evidence type="ECO:0000256" key="8">
    <source>
        <dbReference type="ARBA" id="ARBA00022989"/>
    </source>
</evidence>
<comment type="catalytic activity">
    <reaction evidence="11">
        <text>an alpha-D-Man-(1-&gt;2)-alpha-D-Man-(1-&gt;2)-alpha-D-Man-(1-&gt;3)-[alpha-D-Man-(1-&gt;2)-alpha-D-Man-(1-&gt;3)-alpha-D-Man-(1-&gt;6)]-beta-D-Man-(1-&gt;4)-beta-D-GlcNAc-(1-&gt;4)-alpha-D-GlcNAc-diphospho-di-trans,poly-cis-dolichol + a di-trans,poly-cis-dolichyl beta-D-mannosyl phosphate = an alpha-D-Man-(1-&gt;2)-alpha-D-Man-(1-&gt;2)-alpha-D-Man-(1-&gt;3)-[alpha-D-Man-(1-&gt;2)-alpha-D-Man-(1-&gt;3)-[alpha-D-Man-(1-&gt;6)]-alpha-D-Man-(1-&gt;6)]-beta-D-Man-(1-&gt;4)-beta-D-GlcNAc-(1-&gt;4)-alpha-D-GlcNAc-diphospho-di-trans,poly-cis-dolichol + a di-trans,poly-cis-dolichyl phosphate + H(+)</text>
        <dbReference type="Rhea" id="RHEA:29535"/>
        <dbReference type="Rhea" id="RHEA-COMP:19498"/>
        <dbReference type="Rhea" id="RHEA-COMP:19501"/>
        <dbReference type="Rhea" id="RHEA-COMP:19518"/>
        <dbReference type="Rhea" id="RHEA-COMP:19519"/>
        <dbReference type="ChEBI" id="CHEBI:15378"/>
        <dbReference type="ChEBI" id="CHEBI:57683"/>
        <dbReference type="ChEBI" id="CHEBI:58211"/>
        <dbReference type="ChEBI" id="CHEBI:132517"/>
        <dbReference type="ChEBI" id="CHEBI:132519"/>
        <dbReference type="EC" id="2.4.1.260"/>
    </reaction>
    <physiologicalReaction direction="left-to-right" evidence="11">
        <dbReference type="Rhea" id="RHEA:29536"/>
    </physiologicalReaction>
</comment>
<feature type="transmembrane region" description="Helical" evidence="12">
    <location>
        <begin position="228"/>
        <end position="247"/>
    </location>
</feature>